<keyword evidence="2" id="KW-1185">Reference proteome</keyword>
<accession>A0A427YQ39</accession>
<dbReference type="AlphaFoldDB" id="A0A427YQ39"/>
<reference evidence="1 2" key="1">
    <citation type="submission" date="2018-11" db="EMBL/GenBank/DDBJ databases">
        <title>Genome sequence of Saitozyma podzolica DSM 27192.</title>
        <authorList>
            <person name="Aliyu H."/>
            <person name="Gorte O."/>
            <person name="Ochsenreither K."/>
        </authorList>
    </citation>
    <scope>NUCLEOTIDE SEQUENCE [LARGE SCALE GENOMIC DNA]</scope>
    <source>
        <strain evidence="1 2">DSM 27192</strain>
    </source>
</reference>
<dbReference type="EMBL" id="RSCD01000004">
    <property type="protein sequence ID" value="RSH93212.1"/>
    <property type="molecule type" value="Genomic_DNA"/>
</dbReference>
<proteinExistence type="predicted"/>
<organism evidence="1 2">
    <name type="scientific">Saitozyma podzolica</name>
    <dbReference type="NCBI Taxonomy" id="1890683"/>
    <lineage>
        <taxon>Eukaryota</taxon>
        <taxon>Fungi</taxon>
        <taxon>Dikarya</taxon>
        <taxon>Basidiomycota</taxon>
        <taxon>Agaricomycotina</taxon>
        <taxon>Tremellomycetes</taxon>
        <taxon>Tremellales</taxon>
        <taxon>Trimorphomycetaceae</taxon>
        <taxon>Saitozyma</taxon>
    </lineage>
</organism>
<dbReference type="Proteomes" id="UP000279259">
    <property type="component" value="Unassembled WGS sequence"/>
</dbReference>
<evidence type="ECO:0000313" key="2">
    <source>
        <dbReference type="Proteomes" id="UP000279259"/>
    </source>
</evidence>
<gene>
    <name evidence="1" type="ORF">EHS25_007565</name>
</gene>
<name>A0A427YQ39_9TREE</name>
<evidence type="ECO:0000313" key="1">
    <source>
        <dbReference type="EMBL" id="RSH93212.1"/>
    </source>
</evidence>
<protein>
    <submittedName>
        <fullName evidence="1">Uncharacterized protein</fullName>
    </submittedName>
</protein>
<dbReference type="OrthoDB" id="10301515at2759"/>
<sequence length="265" mass="29075">MSDTSRADRLKHFAGLNQVRLIRTTIDARTQSLLKHTGDALVLELSGSTHRLSQPYADLDESPADNRSWDLEPLGHYTEFFELTIVSVGEDGDEGEAITARCCLIPSLLLDVLDFEGADQAIRSARDTDGIDQGTQLNVSIRFSQMDTEARLLLAALCAEKRSSPPTDSEGVMTLEATHVESEELRLSTSSPYLSEDWIVSHSIPTLLVDGEEFARSNPEPMSLGVRIRAEVVPTEGNVEEELVYSKLTDTSDLTAAIAHWCLGS</sequence>
<comment type="caution">
    <text evidence="1">The sequence shown here is derived from an EMBL/GenBank/DDBJ whole genome shotgun (WGS) entry which is preliminary data.</text>
</comment>